<reference evidence="3" key="1">
    <citation type="submission" date="2020-08" db="EMBL/GenBank/DDBJ databases">
        <title>Spodoptera exigua strain:BAW_Kor-Di-RS1 Genome sequencing and assembly.</title>
        <authorList>
            <person name="Kim J."/>
            <person name="Nam H.Y."/>
            <person name="Kwon M."/>
            <person name="Choi J.H."/>
            <person name="Cho S.R."/>
            <person name="Kim G.-H."/>
        </authorList>
    </citation>
    <scope>NUCLEOTIDE SEQUENCE</scope>
    <source>
        <strain evidence="3">BAW_Kor-Di-RS1</strain>
        <tissue evidence="3">Whole-body</tissue>
    </source>
</reference>
<dbReference type="InterPro" id="IPR029526">
    <property type="entry name" value="PGBD"/>
</dbReference>
<dbReference type="Proteomes" id="UP000648187">
    <property type="component" value="Unassembled WGS sequence"/>
</dbReference>
<keyword evidence="4" id="KW-1185">Reference proteome</keyword>
<evidence type="ECO:0000259" key="2">
    <source>
        <dbReference type="Pfam" id="PF13843"/>
    </source>
</evidence>
<sequence>MDPSRFYGYSKHVNPIPGDGFLSDDDLVSDSDPEYEPSSSRLPKKRPIFIPESDSESSDDNIPLQKLQSNKKRSKKLKKDLVQWKSDKMEPYDKNNFQFMGNANLPDTIQQLESPADFFRFLFTDDMIELIIEQSNIKSVQENINKPAAITKKEMEQFIGIVIFMSCVKLPATRMYWSKHIGQAQVYEVMTCNRFEVIKQFLHFNNNDNFKPFGTDGHDKLFKIRPLLNQIRELRLNRVPNSNMPSEKELKKKGRGSYEEKIAIVDDVKLISPQAIDIYNQHMGGVDLLDSMLGYYRIHLRSRKWYKRIFFHMIDMCMVNAWLLWRRVNDSQYMPLFDFKLAVSEHMRKAGKVISKAKKRGRPASLLGTPTSSRAGTPNSMPGSPEPSKRSRRAPARHQDLPLTSVRTDNVDHFPIWVKNQRQLCQNCSKLRSYTKCEKC</sequence>
<evidence type="ECO:0000313" key="4">
    <source>
        <dbReference type="Proteomes" id="UP000648187"/>
    </source>
</evidence>
<feature type="domain" description="PiggyBac transposable element-derived protein" evidence="2">
    <location>
        <begin position="114"/>
        <end position="233"/>
    </location>
</feature>
<gene>
    <name evidence="3" type="ORF">HW555_010596</name>
</gene>
<evidence type="ECO:0000256" key="1">
    <source>
        <dbReference type="SAM" id="MobiDB-lite"/>
    </source>
</evidence>
<feature type="region of interest" description="Disordered" evidence="1">
    <location>
        <begin position="353"/>
        <end position="404"/>
    </location>
</feature>
<feature type="compositionally biased region" description="Basic residues" evidence="1">
    <location>
        <begin position="353"/>
        <end position="362"/>
    </location>
</feature>
<feature type="compositionally biased region" description="Acidic residues" evidence="1">
    <location>
        <begin position="22"/>
        <end position="35"/>
    </location>
</feature>
<feature type="domain" description="PiggyBac transposable element-derived protein" evidence="2">
    <location>
        <begin position="272"/>
        <end position="322"/>
    </location>
</feature>
<evidence type="ECO:0000313" key="3">
    <source>
        <dbReference type="EMBL" id="KAF9410289.1"/>
    </source>
</evidence>
<dbReference type="AlphaFoldDB" id="A0A835L0S8"/>
<feature type="compositionally biased region" description="Polar residues" evidence="1">
    <location>
        <begin position="368"/>
        <end position="382"/>
    </location>
</feature>
<protein>
    <recommendedName>
        <fullName evidence="2">PiggyBac transposable element-derived protein domain-containing protein</fullName>
    </recommendedName>
</protein>
<feature type="non-terminal residue" evidence="3">
    <location>
        <position position="1"/>
    </location>
</feature>
<dbReference type="Pfam" id="PF13843">
    <property type="entry name" value="DDE_Tnp_1_7"/>
    <property type="match status" value="2"/>
</dbReference>
<name>A0A835L0S8_SPOEX</name>
<proteinExistence type="predicted"/>
<accession>A0A835L0S8</accession>
<comment type="caution">
    <text evidence="3">The sequence shown here is derived from an EMBL/GenBank/DDBJ whole genome shotgun (WGS) entry which is preliminary data.</text>
</comment>
<dbReference type="PANTHER" id="PTHR47272:SF1">
    <property type="entry name" value="PIGGYBAC TRANSPOSABLE ELEMENT-DERIVED PROTEIN 3-LIKE"/>
    <property type="match status" value="1"/>
</dbReference>
<organism evidence="3 4">
    <name type="scientific">Spodoptera exigua</name>
    <name type="common">Beet armyworm</name>
    <name type="synonym">Noctua fulgens</name>
    <dbReference type="NCBI Taxonomy" id="7107"/>
    <lineage>
        <taxon>Eukaryota</taxon>
        <taxon>Metazoa</taxon>
        <taxon>Ecdysozoa</taxon>
        <taxon>Arthropoda</taxon>
        <taxon>Hexapoda</taxon>
        <taxon>Insecta</taxon>
        <taxon>Pterygota</taxon>
        <taxon>Neoptera</taxon>
        <taxon>Endopterygota</taxon>
        <taxon>Lepidoptera</taxon>
        <taxon>Glossata</taxon>
        <taxon>Ditrysia</taxon>
        <taxon>Noctuoidea</taxon>
        <taxon>Noctuidae</taxon>
        <taxon>Amphipyrinae</taxon>
        <taxon>Spodoptera</taxon>
    </lineage>
</organism>
<dbReference type="PANTHER" id="PTHR47272">
    <property type="entry name" value="DDE_TNP_1_7 DOMAIN-CONTAINING PROTEIN"/>
    <property type="match status" value="1"/>
</dbReference>
<dbReference type="EMBL" id="JACKWZ010000270">
    <property type="protein sequence ID" value="KAF9410289.1"/>
    <property type="molecule type" value="Genomic_DNA"/>
</dbReference>
<feature type="region of interest" description="Disordered" evidence="1">
    <location>
        <begin position="17"/>
        <end position="75"/>
    </location>
</feature>